<dbReference type="EMBL" id="JAADJU010000003">
    <property type="protein sequence ID" value="NMP26585.1"/>
    <property type="molecule type" value="Genomic_DNA"/>
</dbReference>
<accession>A0A848MFX9</accession>
<feature type="transmembrane region" description="Helical" evidence="1">
    <location>
        <begin position="138"/>
        <end position="157"/>
    </location>
</feature>
<sequence>MKWGCIKCGTEIPQDREFCDVCEERQFKKIRGFLVLPFASLFLMGFIFLVEITGFFKIITLNYNNLTENGKLYFLISMFIDSVMFLFITYIISLFIKKKKTLPKAYIGLIIATIATMSFKLYLYFILLSPSSIGYNELVPIFRNILSAFIWLPYFLVSERVKRTFVN</sequence>
<proteinExistence type="predicted"/>
<feature type="transmembrane region" description="Helical" evidence="1">
    <location>
        <begin position="105"/>
        <end position="126"/>
    </location>
</feature>
<gene>
    <name evidence="2" type="ORF">GW590_06860</name>
</gene>
<evidence type="ECO:0000256" key="1">
    <source>
        <dbReference type="SAM" id="Phobius"/>
    </source>
</evidence>
<feature type="transmembrane region" description="Helical" evidence="1">
    <location>
        <begin position="72"/>
        <end position="93"/>
    </location>
</feature>
<keyword evidence="1" id="KW-0812">Transmembrane</keyword>
<keyword evidence="3" id="KW-1185">Reference proteome</keyword>
<protein>
    <submittedName>
        <fullName evidence="2">DUF2569 family protein</fullName>
    </submittedName>
</protein>
<dbReference type="AlphaFoldDB" id="A0A848MFX9"/>
<keyword evidence="1" id="KW-0472">Membrane</keyword>
<keyword evidence="1" id="KW-1133">Transmembrane helix</keyword>
<dbReference type="Proteomes" id="UP000585363">
    <property type="component" value="Unassembled WGS sequence"/>
</dbReference>
<dbReference type="Pfam" id="PF10754">
    <property type="entry name" value="DUF2569"/>
    <property type="match status" value="1"/>
</dbReference>
<evidence type="ECO:0000313" key="3">
    <source>
        <dbReference type="Proteomes" id="UP000585363"/>
    </source>
</evidence>
<comment type="caution">
    <text evidence="2">The sequence shown here is derived from an EMBL/GenBank/DDBJ whole genome shotgun (WGS) entry which is preliminary data.</text>
</comment>
<reference evidence="2 3" key="1">
    <citation type="submission" date="2020-01" db="EMBL/GenBank/DDBJ databases">
        <authorList>
            <person name="Lee S.D."/>
        </authorList>
    </citation>
    <scope>NUCLEOTIDE SEQUENCE [LARGE SCALE GENOMIC DNA]</scope>
    <source>
        <strain evidence="2 3">SAP-1</strain>
    </source>
</reference>
<evidence type="ECO:0000313" key="2">
    <source>
        <dbReference type="EMBL" id="NMP26585.1"/>
    </source>
</evidence>
<feature type="transmembrane region" description="Helical" evidence="1">
    <location>
        <begin position="33"/>
        <end position="60"/>
    </location>
</feature>
<organism evidence="2 3">
    <name type="scientific">Rouxiella aceris</name>
    <dbReference type="NCBI Taxonomy" id="2703884"/>
    <lineage>
        <taxon>Bacteria</taxon>
        <taxon>Pseudomonadati</taxon>
        <taxon>Pseudomonadota</taxon>
        <taxon>Gammaproteobacteria</taxon>
        <taxon>Enterobacterales</taxon>
        <taxon>Yersiniaceae</taxon>
        <taxon>Rouxiella</taxon>
    </lineage>
</organism>
<reference evidence="2 3" key="2">
    <citation type="submission" date="2020-06" db="EMBL/GenBank/DDBJ databases">
        <title>Polyphasic characterization of a Rahnella strain isolated from tree sap.</title>
        <authorList>
            <person name="Kim I.S."/>
        </authorList>
    </citation>
    <scope>NUCLEOTIDE SEQUENCE [LARGE SCALE GENOMIC DNA]</scope>
    <source>
        <strain evidence="2 3">SAP-1</strain>
    </source>
</reference>
<name>A0A848MFX9_9GAMM</name>
<dbReference type="InterPro" id="IPR019690">
    <property type="entry name" value="DUF2569"/>
</dbReference>